<dbReference type="InterPro" id="IPR002125">
    <property type="entry name" value="CMP_dCMP_dom"/>
</dbReference>
<dbReference type="GO" id="GO:0005737">
    <property type="term" value="C:cytoplasm"/>
    <property type="evidence" value="ECO:0007669"/>
    <property type="project" value="TreeGrafter"/>
</dbReference>
<evidence type="ECO:0000313" key="5">
    <source>
        <dbReference type="WBParaSite" id="ALUE_0001568701-mRNA-1"/>
    </source>
</evidence>
<dbReference type="GO" id="GO:0052717">
    <property type="term" value="F:tRNA-specific adenosine-34 deaminase activity"/>
    <property type="evidence" value="ECO:0007669"/>
    <property type="project" value="TreeGrafter"/>
</dbReference>
<feature type="domain" description="CMP/dCMP-type deaminase" evidence="3">
    <location>
        <begin position="167"/>
        <end position="275"/>
    </location>
</feature>
<name>A0A0M3ICQ0_ASCLU</name>
<comment type="similarity">
    <text evidence="2">Belongs to the cytidine and deoxycytidylate deaminase family. ADAT3 subfamily.</text>
</comment>
<dbReference type="Proteomes" id="UP000036681">
    <property type="component" value="Unplaced"/>
</dbReference>
<dbReference type="CDD" id="cd01285">
    <property type="entry name" value="nucleoside_deaminase"/>
    <property type="match status" value="1"/>
</dbReference>
<dbReference type="Gene3D" id="3.40.140.10">
    <property type="entry name" value="Cytidine Deaminase, domain 2"/>
    <property type="match status" value="1"/>
</dbReference>
<sequence>MTSSTIIDDTHSTTSISSNNIVELSPPLKKAKERRFRIVPILRQDICSVELPLEEYFVLSVADRRSIGSILRLLPTMPDSANHLKRIKDGRILIQPSSIALDHVLLNSIRDLLQEEPIIDRVQVPAKKPYTRRQFEWAKQRWPSAFHPNKEAESLLSGTFFNISEQEKIIDFYRKAEKIGNGDAGCVIVDLDGNIAAESGVRPRPLGHAVMSAVEDLCESHRIQGSDIVQYLGTGFDVYLTHEPCSMCAMALVHFRVGRVFFGKRNANGGALESSWRIQEEKRINHHYRVFRIDEID</sequence>
<accession>A0A0M3ICQ0</accession>
<keyword evidence="4" id="KW-1185">Reference proteome</keyword>
<evidence type="ECO:0000256" key="2">
    <source>
        <dbReference type="ARBA" id="ARBA00038160"/>
    </source>
</evidence>
<dbReference type="GO" id="GO:0008033">
    <property type="term" value="P:tRNA processing"/>
    <property type="evidence" value="ECO:0007669"/>
    <property type="project" value="UniProtKB-KW"/>
</dbReference>
<evidence type="ECO:0000256" key="1">
    <source>
        <dbReference type="ARBA" id="ARBA00022694"/>
    </source>
</evidence>
<dbReference type="WBParaSite" id="ALUE_0001568701-mRNA-1">
    <property type="protein sequence ID" value="ALUE_0001568701-mRNA-1"/>
    <property type="gene ID" value="ALUE_0001568701"/>
</dbReference>
<protein>
    <submittedName>
        <fullName evidence="5">CMP/dCMP-type deaminase domain-containing protein</fullName>
    </submittedName>
</protein>
<dbReference type="SUPFAM" id="SSF53927">
    <property type="entry name" value="Cytidine deaminase-like"/>
    <property type="match status" value="1"/>
</dbReference>
<keyword evidence="1" id="KW-0819">tRNA processing</keyword>
<dbReference type="PROSITE" id="PS51747">
    <property type="entry name" value="CYT_DCMP_DEAMINASES_2"/>
    <property type="match status" value="1"/>
</dbReference>
<reference evidence="5" key="1">
    <citation type="submission" date="2017-02" db="UniProtKB">
        <authorList>
            <consortium name="WormBaseParasite"/>
        </authorList>
    </citation>
    <scope>IDENTIFICATION</scope>
</reference>
<proteinExistence type="inferred from homology"/>
<dbReference type="PANTHER" id="PTHR11079:SF156">
    <property type="entry name" value="INACTIVE TRNA-SPECIFIC ADENOSINE DEAMINASE-LIKE PROTEIN 3-RELATED"/>
    <property type="match status" value="1"/>
</dbReference>
<dbReference type="PANTHER" id="PTHR11079">
    <property type="entry name" value="CYTOSINE DEAMINASE FAMILY MEMBER"/>
    <property type="match status" value="1"/>
</dbReference>
<dbReference type="GO" id="GO:0005634">
    <property type="term" value="C:nucleus"/>
    <property type="evidence" value="ECO:0007669"/>
    <property type="project" value="TreeGrafter"/>
</dbReference>
<organism evidence="4 5">
    <name type="scientific">Ascaris lumbricoides</name>
    <name type="common">Giant roundworm</name>
    <dbReference type="NCBI Taxonomy" id="6252"/>
    <lineage>
        <taxon>Eukaryota</taxon>
        <taxon>Metazoa</taxon>
        <taxon>Ecdysozoa</taxon>
        <taxon>Nematoda</taxon>
        <taxon>Chromadorea</taxon>
        <taxon>Rhabditida</taxon>
        <taxon>Spirurina</taxon>
        <taxon>Ascaridomorpha</taxon>
        <taxon>Ascaridoidea</taxon>
        <taxon>Ascarididae</taxon>
        <taxon>Ascaris</taxon>
    </lineage>
</organism>
<evidence type="ECO:0000313" key="4">
    <source>
        <dbReference type="Proteomes" id="UP000036681"/>
    </source>
</evidence>
<evidence type="ECO:0000259" key="3">
    <source>
        <dbReference type="PROSITE" id="PS51747"/>
    </source>
</evidence>
<dbReference type="Pfam" id="PF00383">
    <property type="entry name" value="dCMP_cyt_deam_1"/>
    <property type="match status" value="1"/>
</dbReference>
<dbReference type="AlphaFoldDB" id="A0A0M3ICQ0"/>
<dbReference type="InterPro" id="IPR016193">
    <property type="entry name" value="Cytidine_deaminase-like"/>
</dbReference>